<dbReference type="InterPro" id="IPR005135">
    <property type="entry name" value="Endo/exonuclease/phosphatase"/>
</dbReference>
<organism evidence="2 3">
    <name type="scientific">Geodermatophilus africanus</name>
    <dbReference type="NCBI Taxonomy" id="1137993"/>
    <lineage>
        <taxon>Bacteria</taxon>
        <taxon>Bacillati</taxon>
        <taxon>Actinomycetota</taxon>
        <taxon>Actinomycetes</taxon>
        <taxon>Geodermatophilales</taxon>
        <taxon>Geodermatophilaceae</taxon>
        <taxon>Geodermatophilus</taxon>
    </lineage>
</organism>
<dbReference type="GO" id="GO:0004527">
    <property type="term" value="F:exonuclease activity"/>
    <property type="evidence" value="ECO:0007669"/>
    <property type="project" value="UniProtKB-KW"/>
</dbReference>
<evidence type="ECO:0000313" key="2">
    <source>
        <dbReference type="EMBL" id="SDX63424.1"/>
    </source>
</evidence>
<protein>
    <submittedName>
        <fullName evidence="2">Endonuclease/Exonuclease/phosphatase family protein</fullName>
    </submittedName>
</protein>
<evidence type="ECO:0000313" key="3">
    <source>
        <dbReference type="Proteomes" id="UP000198921"/>
    </source>
</evidence>
<dbReference type="AlphaFoldDB" id="A0A1H3DCK7"/>
<keyword evidence="2" id="KW-0269">Exonuclease</keyword>
<keyword evidence="2" id="KW-0255">Endonuclease</keyword>
<dbReference type="EMBL" id="FNOT01000002">
    <property type="protein sequence ID" value="SDX63424.1"/>
    <property type="molecule type" value="Genomic_DNA"/>
</dbReference>
<proteinExistence type="predicted"/>
<dbReference type="InterPro" id="IPR036691">
    <property type="entry name" value="Endo/exonu/phosph_ase_sf"/>
</dbReference>
<name>A0A1H3DCK7_9ACTN</name>
<reference evidence="3" key="1">
    <citation type="submission" date="2016-10" db="EMBL/GenBank/DDBJ databases">
        <authorList>
            <person name="Varghese N."/>
            <person name="Submissions S."/>
        </authorList>
    </citation>
    <scope>NUCLEOTIDE SEQUENCE [LARGE SCALE GENOMIC DNA]</scope>
    <source>
        <strain evidence="3">DSM 45422</strain>
    </source>
</reference>
<dbReference type="SUPFAM" id="SSF56219">
    <property type="entry name" value="DNase I-like"/>
    <property type="match status" value="1"/>
</dbReference>
<accession>A0A1H3DCK7</accession>
<dbReference type="PANTHER" id="PTHR42834">
    <property type="entry name" value="ENDONUCLEASE/EXONUCLEASE/PHOSPHATASE FAMILY PROTEIN (AFU_ORTHOLOGUE AFUA_3G09210)"/>
    <property type="match status" value="1"/>
</dbReference>
<dbReference type="PANTHER" id="PTHR42834:SF1">
    <property type="entry name" value="ENDONUCLEASE_EXONUCLEASE_PHOSPHATASE FAMILY PROTEIN (AFU_ORTHOLOGUE AFUA_3G09210)"/>
    <property type="match status" value="1"/>
</dbReference>
<keyword evidence="2" id="KW-0540">Nuclease</keyword>
<dbReference type="Proteomes" id="UP000198921">
    <property type="component" value="Unassembled WGS sequence"/>
</dbReference>
<keyword evidence="3" id="KW-1185">Reference proteome</keyword>
<dbReference type="Pfam" id="PF03372">
    <property type="entry name" value="Exo_endo_phos"/>
    <property type="match status" value="1"/>
</dbReference>
<dbReference type="Gene3D" id="3.60.10.10">
    <property type="entry name" value="Endonuclease/exonuclease/phosphatase"/>
    <property type="match status" value="1"/>
</dbReference>
<dbReference type="OrthoDB" id="7297112at2"/>
<feature type="domain" description="Endonuclease/exonuclease/phosphatase" evidence="1">
    <location>
        <begin position="5"/>
        <end position="305"/>
    </location>
</feature>
<dbReference type="GO" id="GO:0004519">
    <property type="term" value="F:endonuclease activity"/>
    <property type="evidence" value="ECO:0007669"/>
    <property type="project" value="UniProtKB-KW"/>
</dbReference>
<evidence type="ECO:0000259" key="1">
    <source>
        <dbReference type="Pfam" id="PF03372"/>
    </source>
</evidence>
<gene>
    <name evidence="2" type="ORF">SAMN05660209_00916</name>
</gene>
<keyword evidence="2" id="KW-0378">Hydrolase</keyword>
<dbReference type="STRING" id="1137993.SAMN05660209_00916"/>
<sequence>MFTVMTWNVENLFTPKPADRAAFDAKLDALAAVVTAEQPDLVGVQGIGDEDAFEQLRGRLGPAWTGVLSTHFESPHTHPRGLAVPRPLTDVEQVVDLPAALAPVKVDDDGTTITRAGHGALAVTATTGDSSEVRAITAHLKSKLLSFPGGRFDTTDEGERVRCGVYALNRRAAEAAALREWATAALAGAWAGRPVVVCGDLNDTLDAATTQLLYRPPGSQYGPGGYNRPDRGDAQRLWAIGYRMDPPDDWSRINQGRRELIDHILISHALTEHLTEARTVPLEVPSVGVQPQTPARAAGEPPSDHRPVLARFDL</sequence>
<dbReference type="RefSeq" id="WP_091151894.1">
    <property type="nucleotide sequence ID" value="NZ_FNOT01000002.1"/>
</dbReference>